<evidence type="ECO:0000256" key="5">
    <source>
        <dbReference type="ARBA" id="ARBA00023136"/>
    </source>
</evidence>
<keyword evidence="3 7" id="KW-0812">Transmembrane</keyword>
<evidence type="ECO:0000313" key="10">
    <source>
        <dbReference type="Proteomes" id="UP000663828"/>
    </source>
</evidence>
<accession>A0A814ICZ7</accession>
<evidence type="ECO:0000313" key="9">
    <source>
        <dbReference type="EMBL" id="CAF1021834.1"/>
    </source>
</evidence>
<feature type="transmembrane region" description="Helical" evidence="7">
    <location>
        <begin position="337"/>
        <end position="357"/>
    </location>
</feature>
<reference evidence="9" key="1">
    <citation type="submission" date="2021-02" db="EMBL/GenBank/DDBJ databases">
        <authorList>
            <person name="Nowell W R."/>
        </authorList>
    </citation>
    <scope>NUCLEOTIDE SEQUENCE</scope>
</reference>
<evidence type="ECO:0000256" key="1">
    <source>
        <dbReference type="ARBA" id="ARBA00004141"/>
    </source>
</evidence>
<protein>
    <recommendedName>
        <fullName evidence="8">TMC domain-containing protein</fullName>
    </recommendedName>
</protein>
<sequence length="655" mass="77128">MATETTEAVRQAGNLQNLLDQHRLLLNQRPRNKKEIYRQTAELLRTEFDQDFAKIVQYIRVKLDWPLSYKFLLLRYIQRDATDRNDRFRNLANFVLDPTAKIKSPRQFHFYLPTIASVERQYGSGVCSIFHLQHGFFLINLLTFVVWVSLITIPYKVVTSSTSLSNESFTFSSLFTTKGYLEESIFFQGSYPNEIVNNKYDLPLIYFLTTYLYFFIWFIFITIRFASTYKQKIFNSILTTKLGIGFMCTFGRNDYTIQTNRENQKHRTIFQRLYRDLIENDERIQKIHFNQYKSFGYKFKIIITNLFYIVLAFALGGLNWMILSYCEKPTIDCHQSIIYLSLINRLIPYVIAILTQIEQYKYLSYKLDAVGIRCILPNVCTILSFTIYFFINSPSCYETAFGQYIYILLLADLFASLVFPLFFGLLFDFISRGKNRDFDGINLHVQLSPPVLLYSQFLIWIGIYFAPLLSIMILLNICFSFVSHRLYLYIRSRRLDSYKRVFVWNAYRLEYLIYLLAYFLLIVSATCFAVFTTQITPSETCGPFRHLNGSYEVIGNFVYSYKTSVLWVSVINFLTSPGLIYFLGVTFFIVAYKLRHEGLAEKQLVFIHESNLESKKHLRQRAVQELHRHDAKKEGRKTHSQSKSVPHQDVVIDTF</sequence>
<feature type="transmembrane region" description="Helical" evidence="7">
    <location>
        <begin position="136"/>
        <end position="155"/>
    </location>
</feature>
<dbReference type="PANTHER" id="PTHR23302">
    <property type="entry name" value="TRANSMEMBRANE CHANNEL-RELATED"/>
    <property type="match status" value="1"/>
</dbReference>
<evidence type="ECO:0000256" key="3">
    <source>
        <dbReference type="ARBA" id="ARBA00022692"/>
    </source>
</evidence>
<dbReference type="GO" id="GO:0005886">
    <property type="term" value="C:plasma membrane"/>
    <property type="evidence" value="ECO:0007669"/>
    <property type="project" value="InterPro"/>
</dbReference>
<proteinExistence type="inferred from homology"/>
<feature type="transmembrane region" description="Helical" evidence="7">
    <location>
        <begin position="565"/>
        <end position="592"/>
    </location>
</feature>
<feature type="transmembrane region" description="Helical" evidence="7">
    <location>
        <begin position="511"/>
        <end position="531"/>
    </location>
</feature>
<name>A0A814ICZ7_ADIRI</name>
<feature type="domain" description="TMC" evidence="8">
    <location>
        <begin position="396"/>
        <end position="490"/>
    </location>
</feature>
<evidence type="ECO:0000256" key="7">
    <source>
        <dbReference type="SAM" id="Phobius"/>
    </source>
</evidence>
<feature type="transmembrane region" description="Helical" evidence="7">
    <location>
        <begin position="403"/>
        <end position="427"/>
    </location>
</feature>
<dbReference type="Pfam" id="PF07810">
    <property type="entry name" value="TMC"/>
    <property type="match status" value="1"/>
</dbReference>
<evidence type="ECO:0000256" key="2">
    <source>
        <dbReference type="ARBA" id="ARBA00006510"/>
    </source>
</evidence>
<feature type="region of interest" description="Disordered" evidence="6">
    <location>
        <begin position="623"/>
        <end position="655"/>
    </location>
</feature>
<dbReference type="GO" id="GO:0008381">
    <property type="term" value="F:mechanosensitive monoatomic ion channel activity"/>
    <property type="evidence" value="ECO:0007669"/>
    <property type="project" value="TreeGrafter"/>
</dbReference>
<organism evidence="9 10">
    <name type="scientific">Adineta ricciae</name>
    <name type="common">Rotifer</name>
    <dbReference type="NCBI Taxonomy" id="249248"/>
    <lineage>
        <taxon>Eukaryota</taxon>
        <taxon>Metazoa</taxon>
        <taxon>Spiralia</taxon>
        <taxon>Gnathifera</taxon>
        <taxon>Rotifera</taxon>
        <taxon>Eurotatoria</taxon>
        <taxon>Bdelloidea</taxon>
        <taxon>Adinetida</taxon>
        <taxon>Adinetidae</taxon>
        <taxon>Adineta</taxon>
    </lineage>
</organism>
<keyword evidence="10" id="KW-1185">Reference proteome</keyword>
<dbReference type="EMBL" id="CAJNOR010000853">
    <property type="protein sequence ID" value="CAF1021834.1"/>
    <property type="molecule type" value="Genomic_DNA"/>
</dbReference>
<dbReference type="AlphaFoldDB" id="A0A814ICZ7"/>
<evidence type="ECO:0000256" key="4">
    <source>
        <dbReference type="ARBA" id="ARBA00022989"/>
    </source>
</evidence>
<keyword evidence="4 7" id="KW-1133">Transmembrane helix</keyword>
<evidence type="ECO:0000256" key="6">
    <source>
        <dbReference type="SAM" id="MobiDB-lite"/>
    </source>
</evidence>
<evidence type="ECO:0000259" key="8">
    <source>
        <dbReference type="Pfam" id="PF07810"/>
    </source>
</evidence>
<gene>
    <name evidence="9" type="ORF">XAT740_LOCUS14277</name>
</gene>
<comment type="subcellular location">
    <subcellularLocation>
        <location evidence="1">Membrane</location>
        <topology evidence="1">Multi-pass membrane protein</topology>
    </subcellularLocation>
</comment>
<comment type="caution">
    <text evidence="9">The sequence shown here is derived from an EMBL/GenBank/DDBJ whole genome shotgun (WGS) entry which is preliminary data.</text>
</comment>
<comment type="similarity">
    <text evidence="2">Belongs to the TMC family.</text>
</comment>
<dbReference type="InterPro" id="IPR038900">
    <property type="entry name" value="TMC"/>
</dbReference>
<feature type="transmembrane region" description="Helical" evidence="7">
    <location>
        <begin position="369"/>
        <end position="391"/>
    </location>
</feature>
<feature type="compositionally biased region" description="Basic and acidic residues" evidence="6">
    <location>
        <begin position="623"/>
        <end position="633"/>
    </location>
</feature>
<dbReference type="Proteomes" id="UP000663828">
    <property type="component" value="Unassembled WGS sequence"/>
</dbReference>
<feature type="transmembrane region" description="Helical" evidence="7">
    <location>
        <begin position="204"/>
        <end position="226"/>
    </location>
</feature>
<keyword evidence="5 7" id="KW-0472">Membrane</keyword>
<feature type="transmembrane region" description="Helical" evidence="7">
    <location>
        <begin position="301"/>
        <end position="325"/>
    </location>
</feature>
<dbReference type="PANTHER" id="PTHR23302:SF43">
    <property type="entry name" value="TMC DOMAIN-CONTAINING PROTEIN"/>
    <property type="match status" value="1"/>
</dbReference>
<dbReference type="InterPro" id="IPR012496">
    <property type="entry name" value="TMC_dom"/>
</dbReference>